<gene>
    <name evidence="2" type="ORF">PAHAL_8G170900</name>
</gene>
<evidence type="ECO:0000313" key="2">
    <source>
        <dbReference type="EMBL" id="PAN42566.1"/>
    </source>
</evidence>
<name>A0A2S3IE78_9POAL</name>
<feature type="region of interest" description="Disordered" evidence="1">
    <location>
        <begin position="1"/>
        <end position="55"/>
    </location>
</feature>
<dbReference type="EMBL" id="CM008053">
    <property type="protein sequence ID" value="PAN42565.1"/>
    <property type="molecule type" value="Genomic_DNA"/>
</dbReference>
<dbReference type="AlphaFoldDB" id="A0A2S3IE78"/>
<dbReference type="Proteomes" id="UP000243499">
    <property type="component" value="Chromosome 8"/>
</dbReference>
<dbReference type="Gramene" id="PAN42566">
    <property type="protein sequence ID" value="PAN42566"/>
    <property type="gene ID" value="PAHAL_8G170900"/>
</dbReference>
<accession>A0A2S3IE78</accession>
<protein>
    <submittedName>
        <fullName evidence="2">Uncharacterized protein</fullName>
    </submittedName>
</protein>
<reference evidence="2" key="1">
    <citation type="submission" date="2018-04" db="EMBL/GenBank/DDBJ databases">
        <title>WGS assembly of Panicum hallii.</title>
        <authorList>
            <person name="Lovell J."/>
            <person name="Jenkins J."/>
            <person name="Lowry D."/>
            <person name="Mamidi S."/>
            <person name="Sreedasyam A."/>
            <person name="Weng X."/>
            <person name="Barry K."/>
            <person name="Bonette J."/>
            <person name="Campitelli B."/>
            <person name="Daum C."/>
            <person name="Gordon S."/>
            <person name="Gould B."/>
            <person name="Lipzen A."/>
            <person name="Macqueen A."/>
            <person name="Palacio-Mejia J."/>
            <person name="Plott C."/>
            <person name="Shakirov E."/>
            <person name="Shu S."/>
            <person name="Yoshinaga Y."/>
            <person name="Zane M."/>
            <person name="Rokhsar D."/>
            <person name="Grimwood J."/>
            <person name="Schmutz J."/>
            <person name="Juenger T."/>
        </authorList>
    </citation>
    <scope>NUCLEOTIDE SEQUENCE [LARGE SCALE GENOMIC DNA]</scope>
    <source>
        <strain evidence="2">FIL2</strain>
    </source>
</reference>
<evidence type="ECO:0000256" key="1">
    <source>
        <dbReference type="SAM" id="MobiDB-lite"/>
    </source>
</evidence>
<dbReference type="Gramene" id="PAN42565">
    <property type="protein sequence ID" value="PAN42565"/>
    <property type="gene ID" value="PAHAL_8G170900"/>
</dbReference>
<sequence length="99" mass="11442">MEQTTPASRHSRAAVVDKGKRHHGRRGRAHRGHGGRAPLRSRTSRAPAWWWRPHNKHHGRTADAVLLMGHTSAHEQKRPMRRRRIRRRSWVGCLLDSSG</sequence>
<feature type="compositionally biased region" description="Basic residues" evidence="1">
    <location>
        <begin position="19"/>
        <end position="34"/>
    </location>
</feature>
<dbReference type="EMBL" id="CM008053">
    <property type="protein sequence ID" value="PAN42566.1"/>
    <property type="molecule type" value="Genomic_DNA"/>
</dbReference>
<organism evidence="2">
    <name type="scientific">Panicum hallii</name>
    <dbReference type="NCBI Taxonomy" id="206008"/>
    <lineage>
        <taxon>Eukaryota</taxon>
        <taxon>Viridiplantae</taxon>
        <taxon>Streptophyta</taxon>
        <taxon>Embryophyta</taxon>
        <taxon>Tracheophyta</taxon>
        <taxon>Spermatophyta</taxon>
        <taxon>Magnoliopsida</taxon>
        <taxon>Liliopsida</taxon>
        <taxon>Poales</taxon>
        <taxon>Poaceae</taxon>
        <taxon>PACMAD clade</taxon>
        <taxon>Panicoideae</taxon>
        <taxon>Panicodae</taxon>
        <taxon>Paniceae</taxon>
        <taxon>Panicinae</taxon>
        <taxon>Panicum</taxon>
        <taxon>Panicum sect. Panicum</taxon>
    </lineage>
</organism>
<proteinExistence type="predicted"/>